<dbReference type="AlphaFoldDB" id="A0A142CLS7"/>
<accession>A0A142CLS7</accession>
<geneLocation type="plasmid" evidence="1">
    <name>pCAR10</name>
</geneLocation>
<protein>
    <submittedName>
        <fullName evidence="1">Uncharacterized protein</fullName>
    </submittedName>
</protein>
<organism evidence="1">
    <name type="scientific">Shigella dysenteriae 1</name>
    <dbReference type="NCBI Taxonomy" id="984897"/>
    <lineage>
        <taxon>Bacteria</taxon>
        <taxon>Pseudomonadati</taxon>
        <taxon>Pseudomonadota</taxon>
        <taxon>Gammaproteobacteria</taxon>
        <taxon>Enterobacterales</taxon>
        <taxon>Enterobacteriaceae</taxon>
        <taxon>Shigella</taxon>
    </lineage>
</organism>
<keyword evidence="1" id="KW-0614">Plasmid</keyword>
<sequence>MSFNFNTYNIMLTGNKYGENKTEMVISVTAVFIGEYTGKDYL</sequence>
<proteinExistence type="predicted"/>
<name>A0A142CLS7_SHIDY</name>
<reference evidence="1" key="1">
    <citation type="journal article" date="2016" name="Nat. Microbiol.">
        <title>Global phylogeography and evolutionary history of Shigella dysenteriae type 1.</title>
        <authorList>
            <person name="Njamkepo E."/>
            <person name="Fawal N."/>
            <person name="Tran-Dien A."/>
            <person name="Hawkey J."/>
            <person name="Strockbine N."/>
            <person name="Jenkins C."/>
            <person name="Talukder K.A."/>
            <person name="Bercion R."/>
            <person name="Kuleshov K."/>
            <person name="Kolinska R."/>
            <person name="Russell J.E."/>
            <person name="Kaftyreva L."/>
            <person name="Accou-Demartin M."/>
            <person name="Karas A."/>
            <person name="Vandenberg O."/>
            <person name="Mather A.E."/>
            <person name="Mason C.J."/>
            <person name="Page A.J."/>
            <person name="Ramamurthy T."/>
            <person name="Bizet C."/>
            <person name="Gamian A."/>
            <person name="Carle I."/>
            <person name="Sow A.G."/>
            <person name="Bouchier C."/>
            <person name="Wester A.L."/>
            <person name="Lejay-Collin M."/>
            <person name="Fonkoua M.C."/>
            <person name="Hello S.L."/>
            <person name="Blaser M.J."/>
            <person name="Jernberg C."/>
            <person name="Ruckly C."/>
            <person name="Merens A."/>
            <person name="Page A.L."/>
            <person name="Aslett M."/>
            <person name="Roggentin P."/>
            <person name="Fruth A."/>
            <person name="Denamur E."/>
            <person name="Venkatesan M."/>
            <person name="Bercovier H."/>
            <person name="Bodhidatta L."/>
            <person name="Chiou C.S."/>
            <person name="Clermont D."/>
            <person name="Colonna B."/>
            <person name="Egorova S."/>
            <person name="Pazhani G.P."/>
            <person name="Ezernitchi A.V."/>
            <person name="Guigon G."/>
            <person name="Harris S.R."/>
            <person name="Izumiya H."/>
            <person name="Korzeniowska-Kowal A."/>
            <person name="Lutynska A."/>
            <person name="Gouali M."/>
            <person name="Grimont F."/>
            <person name="Langendorf C."/>
            <person name="Marejkova M."/>
            <person name="Peterson L.A."/>
            <person name="Perez-Perez G."/>
            <person name="Ngandjio A."/>
            <person name="Podkolzin A."/>
            <person name="Souche E."/>
            <person name="Makarova M."/>
            <person name="Shipulin G.A."/>
            <person name="Ye C."/>
            <person name="Zemlickova H."/>
            <person name="Herpay M."/>
            <person name="Grimont P.A."/>
            <person name="Parkhill J."/>
            <person name="Sansonetti P."/>
            <person name="Holt K.E."/>
            <person name="Brisse S."/>
            <person name="Thomson N.R."/>
            <person name="Weill F.X."/>
        </authorList>
    </citation>
    <scope>NUCLEOTIDE SEQUENCE</scope>
    <source>
        <strain evidence="1">CAR10</strain>
        <plasmid evidence="1">pCAR10</plasmid>
    </source>
</reference>
<evidence type="ECO:0000313" key="1">
    <source>
        <dbReference type="EMBL" id="AMQ11522.1"/>
    </source>
</evidence>
<dbReference type="EMBL" id="KT754161">
    <property type="protein sequence ID" value="AMQ11522.1"/>
    <property type="molecule type" value="Genomic_DNA"/>
</dbReference>